<name>A0A1R0GNM3_9FUNG</name>
<protein>
    <submittedName>
        <fullName evidence="1">Uncharacterized protein</fullName>
    </submittedName>
</protein>
<dbReference type="EMBL" id="LSSL01006331">
    <property type="protein sequence ID" value="OLY78486.1"/>
    <property type="molecule type" value="Genomic_DNA"/>
</dbReference>
<gene>
    <name evidence="1" type="ORF">AYI68_g7465</name>
</gene>
<dbReference type="Proteomes" id="UP000187455">
    <property type="component" value="Unassembled WGS sequence"/>
</dbReference>
<feature type="non-terminal residue" evidence="1">
    <location>
        <position position="10"/>
    </location>
</feature>
<organism evidence="1 2">
    <name type="scientific">Smittium mucronatum</name>
    <dbReference type="NCBI Taxonomy" id="133383"/>
    <lineage>
        <taxon>Eukaryota</taxon>
        <taxon>Fungi</taxon>
        <taxon>Fungi incertae sedis</taxon>
        <taxon>Zoopagomycota</taxon>
        <taxon>Kickxellomycotina</taxon>
        <taxon>Harpellomycetes</taxon>
        <taxon>Harpellales</taxon>
        <taxon>Legeriomycetaceae</taxon>
        <taxon>Smittium</taxon>
    </lineage>
</organism>
<evidence type="ECO:0000313" key="1">
    <source>
        <dbReference type="EMBL" id="OLY78486.1"/>
    </source>
</evidence>
<keyword evidence="2" id="KW-1185">Reference proteome</keyword>
<reference evidence="1 2" key="1">
    <citation type="journal article" date="2016" name="Mol. Biol. Evol.">
        <title>Genome-Wide Survey of Gut Fungi (Harpellales) Reveals the First Horizontally Transferred Ubiquitin Gene from a Mosquito Host.</title>
        <authorList>
            <person name="Wang Y."/>
            <person name="White M.M."/>
            <person name="Kvist S."/>
            <person name="Moncalvo J.M."/>
        </authorList>
    </citation>
    <scope>NUCLEOTIDE SEQUENCE [LARGE SCALE GENOMIC DNA]</scope>
    <source>
        <strain evidence="1 2">ALG-7-W6</strain>
    </source>
</reference>
<comment type="caution">
    <text evidence="1">The sequence shown here is derived from an EMBL/GenBank/DDBJ whole genome shotgun (WGS) entry which is preliminary data.</text>
</comment>
<evidence type="ECO:0000313" key="2">
    <source>
        <dbReference type="Proteomes" id="UP000187455"/>
    </source>
</evidence>
<accession>A0A1R0GNM3</accession>
<proteinExistence type="predicted"/>
<sequence length="10" mass="1091">MIEASDKLNA</sequence>